<comment type="caution">
    <text evidence="2">The sequence shown here is derived from an EMBL/GenBank/DDBJ whole genome shotgun (WGS) entry which is preliminary data.</text>
</comment>
<dbReference type="Gene3D" id="1.10.510.10">
    <property type="entry name" value="Transferase(Phosphotransferase) domain 1"/>
    <property type="match status" value="1"/>
</dbReference>
<dbReference type="GO" id="GO:0004714">
    <property type="term" value="F:transmembrane receptor protein tyrosine kinase activity"/>
    <property type="evidence" value="ECO:0007669"/>
    <property type="project" value="TreeGrafter"/>
</dbReference>
<dbReference type="GO" id="GO:0043235">
    <property type="term" value="C:receptor complex"/>
    <property type="evidence" value="ECO:0007669"/>
    <property type="project" value="TreeGrafter"/>
</dbReference>
<dbReference type="SUPFAM" id="SSF56112">
    <property type="entry name" value="Protein kinase-like (PK-like)"/>
    <property type="match status" value="1"/>
</dbReference>
<dbReference type="OrthoDB" id="535945at2759"/>
<keyword evidence="3" id="KW-1185">Reference proteome</keyword>
<dbReference type="GO" id="GO:0007169">
    <property type="term" value="P:cell surface receptor protein tyrosine kinase signaling pathway"/>
    <property type="evidence" value="ECO:0007669"/>
    <property type="project" value="TreeGrafter"/>
</dbReference>
<dbReference type="InterPro" id="IPR000719">
    <property type="entry name" value="Prot_kinase_dom"/>
</dbReference>
<dbReference type="PRINTS" id="PR00109">
    <property type="entry name" value="TYRKINASE"/>
</dbReference>
<dbReference type="InterPro" id="IPR001245">
    <property type="entry name" value="Ser-Thr/Tyr_kinase_cat_dom"/>
</dbReference>
<organism evidence="2 3">
    <name type="scientific">Steinernema carpocapsae</name>
    <name type="common">Entomopathogenic nematode</name>
    <dbReference type="NCBI Taxonomy" id="34508"/>
    <lineage>
        <taxon>Eukaryota</taxon>
        <taxon>Metazoa</taxon>
        <taxon>Ecdysozoa</taxon>
        <taxon>Nematoda</taxon>
        <taxon>Chromadorea</taxon>
        <taxon>Rhabditida</taxon>
        <taxon>Tylenchina</taxon>
        <taxon>Panagrolaimomorpha</taxon>
        <taxon>Strongyloidoidea</taxon>
        <taxon>Steinernematidae</taxon>
        <taxon>Steinernema</taxon>
    </lineage>
</organism>
<proteinExistence type="predicted"/>
<dbReference type="AlphaFoldDB" id="A0A4V6A707"/>
<reference evidence="2 3" key="2">
    <citation type="journal article" date="2019" name="G3 (Bethesda)">
        <title>Hybrid Assembly of the Genome of the Entomopathogenic Nematode Steinernema carpocapsae Identifies the X-Chromosome.</title>
        <authorList>
            <person name="Serra L."/>
            <person name="Macchietto M."/>
            <person name="Macias-Munoz A."/>
            <person name="McGill C.J."/>
            <person name="Rodriguez I.M."/>
            <person name="Rodriguez B."/>
            <person name="Murad R."/>
            <person name="Mortazavi A."/>
        </authorList>
    </citation>
    <scope>NUCLEOTIDE SEQUENCE [LARGE SCALE GENOMIC DNA]</scope>
    <source>
        <strain evidence="2 3">ALL</strain>
    </source>
</reference>
<dbReference type="Proteomes" id="UP000298663">
    <property type="component" value="Unassembled WGS sequence"/>
</dbReference>
<protein>
    <recommendedName>
        <fullName evidence="1">Protein kinase domain-containing protein</fullName>
    </recommendedName>
</protein>
<dbReference type="STRING" id="34508.A0A4V6A707"/>
<evidence type="ECO:0000313" key="3">
    <source>
        <dbReference type="Proteomes" id="UP000298663"/>
    </source>
</evidence>
<reference evidence="2 3" key="1">
    <citation type="journal article" date="2015" name="Genome Biol.">
        <title>Comparative genomics of Steinernema reveals deeply conserved gene regulatory networks.</title>
        <authorList>
            <person name="Dillman A.R."/>
            <person name="Macchietto M."/>
            <person name="Porter C.F."/>
            <person name="Rogers A."/>
            <person name="Williams B."/>
            <person name="Antoshechkin I."/>
            <person name="Lee M.M."/>
            <person name="Goodwin Z."/>
            <person name="Lu X."/>
            <person name="Lewis E.E."/>
            <person name="Goodrich-Blair H."/>
            <person name="Stock S.P."/>
            <person name="Adams B.J."/>
            <person name="Sternberg P.W."/>
            <person name="Mortazavi A."/>
        </authorList>
    </citation>
    <scope>NUCLEOTIDE SEQUENCE [LARGE SCALE GENOMIC DNA]</scope>
    <source>
        <strain evidence="2 3">ALL</strain>
    </source>
</reference>
<dbReference type="GO" id="GO:0005524">
    <property type="term" value="F:ATP binding"/>
    <property type="evidence" value="ECO:0007669"/>
    <property type="project" value="InterPro"/>
</dbReference>
<dbReference type="InterPro" id="IPR050122">
    <property type="entry name" value="RTK"/>
</dbReference>
<feature type="domain" description="Protein kinase" evidence="1">
    <location>
        <begin position="1"/>
        <end position="82"/>
    </location>
</feature>
<dbReference type="EMBL" id="AZBU02000002">
    <property type="protein sequence ID" value="TKR96815.1"/>
    <property type="molecule type" value="Genomic_DNA"/>
</dbReference>
<accession>A0A4V6A707</accession>
<dbReference type="Pfam" id="PF07714">
    <property type="entry name" value="PK_Tyr_Ser-Thr"/>
    <property type="match status" value="1"/>
</dbReference>
<dbReference type="PANTHER" id="PTHR24416:SF611">
    <property type="entry name" value="TYROSINE-PROTEIN KINASE TRANSMEMBRANE RECEPTOR ROR"/>
    <property type="match status" value="1"/>
</dbReference>
<dbReference type="InterPro" id="IPR011009">
    <property type="entry name" value="Kinase-like_dom_sf"/>
</dbReference>
<dbReference type="GO" id="GO:0005886">
    <property type="term" value="C:plasma membrane"/>
    <property type="evidence" value="ECO:0007669"/>
    <property type="project" value="TreeGrafter"/>
</dbReference>
<name>A0A4V6A707_STECR</name>
<dbReference type="PROSITE" id="PS50011">
    <property type="entry name" value="PROTEIN_KINASE_DOM"/>
    <property type="match status" value="1"/>
</dbReference>
<evidence type="ECO:0000313" key="2">
    <source>
        <dbReference type="EMBL" id="TKR96815.1"/>
    </source>
</evidence>
<sequence>MQERISKTDVWSYGVMLWEIYTHGKEPYPGMSNMQTRAKIIVQNYRMEIPKDTPGEVTKIITECWARSANDRPTFGKIYEVLSAVKLS</sequence>
<gene>
    <name evidence="2" type="ORF">L596_010779</name>
</gene>
<evidence type="ECO:0000259" key="1">
    <source>
        <dbReference type="PROSITE" id="PS50011"/>
    </source>
</evidence>
<dbReference type="PANTHER" id="PTHR24416">
    <property type="entry name" value="TYROSINE-PROTEIN KINASE RECEPTOR"/>
    <property type="match status" value="1"/>
</dbReference>